<dbReference type="SUPFAM" id="SSF53098">
    <property type="entry name" value="Ribonuclease H-like"/>
    <property type="match status" value="1"/>
</dbReference>
<dbReference type="Proteomes" id="UP001151760">
    <property type="component" value="Unassembled WGS sequence"/>
</dbReference>
<reference evidence="4" key="2">
    <citation type="submission" date="2022-01" db="EMBL/GenBank/DDBJ databases">
        <authorList>
            <person name="Yamashiro T."/>
            <person name="Shiraishi A."/>
            <person name="Satake H."/>
            <person name="Nakayama K."/>
        </authorList>
    </citation>
    <scope>NUCLEOTIDE SEQUENCE</scope>
</reference>
<dbReference type="InterPro" id="IPR001584">
    <property type="entry name" value="Integrase_cat-core"/>
</dbReference>
<dbReference type="PANTHER" id="PTHR42648">
    <property type="entry name" value="TRANSPOSASE, PUTATIVE-RELATED"/>
    <property type="match status" value="1"/>
</dbReference>
<dbReference type="Pfam" id="PF13976">
    <property type="entry name" value="gag_pre-integrs"/>
    <property type="match status" value="1"/>
</dbReference>
<proteinExistence type="predicted"/>
<dbReference type="InterPro" id="IPR057670">
    <property type="entry name" value="SH3_retrovirus"/>
</dbReference>
<evidence type="ECO:0000313" key="4">
    <source>
        <dbReference type="EMBL" id="GJS90393.1"/>
    </source>
</evidence>
<keyword evidence="1" id="KW-0378">Hydrolase</keyword>
<keyword evidence="2" id="KW-0175">Coiled coil</keyword>
<dbReference type="Gene3D" id="3.30.420.10">
    <property type="entry name" value="Ribonuclease H-like superfamily/Ribonuclease H"/>
    <property type="match status" value="1"/>
</dbReference>
<feature type="domain" description="Integrase catalytic" evidence="3">
    <location>
        <begin position="824"/>
        <end position="985"/>
    </location>
</feature>
<dbReference type="InterPro" id="IPR036397">
    <property type="entry name" value="RNaseH_sf"/>
</dbReference>
<dbReference type="PROSITE" id="PS50994">
    <property type="entry name" value="INTEGRASE"/>
    <property type="match status" value="1"/>
</dbReference>
<evidence type="ECO:0000259" key="3">
    <source>
        <dbReference type="PROSITE" id="PS50994"/>
    </source>
</evidence>
<gene>
    <name evidence="4" type="ORF">Tco_0773029</name>
</gene>
<accession>A0ABQ4ZNF4</accession>
<keyword evidence="1" id="KW-0645">Protease</keyword>
<evidence type="ECO:0000313" key="5">
    <source>
        <dbReference type="Proteomes" id="UP001151760"/>
    </source>
</evidence>
<dbReference type="Pfam" id="PF25597">
    <property type="entry name" value="SH3_retrovirus"/>
    <property type="match status" value="1"/>
</dbReference>
<evidence type="ECO:0000256" key="2">
    <source>
        <dbReference type="SAM" id="Coils"/>
    </source>
</evidence>
<dbReference type="Pfam" id="PF00665">
    <property type="entry name" value="rve"/>
    <property type="match status" value="1"/>
</dbReference>
<dbReference type="PANTHER" id="PTHR42648:SF32">
    <property type="entry name" value="RIBONUCLEASE H-LIKE DOMAIN, GAG-PRE-INTEGRASE DOMAIN PROTEIN-RELATED"/>
    <property type="match status" value="1"/>
</dbReference>
<dbReference type="InterPro" id="IPR025724">
    <property type="entry name" value="GAG-pre-integrase_dom"/>
</dbReference>
<dbReference type="Pfam" id="PF22936">
    <property type="entry name" value="Pol_BBD"/>
    <property type="match status" value="1"/>
</dbReference>
<comment type="caution">
    <text evidence="4">The sequence shown here is derived from an EMBL/GenBank/DDBJ whole genome shotgun (WGS) entry which is preliminary data.</text>
</comment>
<dbReference type="InterPro" id="IPR012337">
    <property type="entry name" value="RNaseH-like_sf"/>
</dbReference>
<evidence type="ECO:0000256" key="1">
    <source>
        <dbReference type="ARBA" id="ARBA00022670"/>
    </source>
</evidence>
<organism evidence="4 5">
    <name type="scientific">Tanacetum coccineum</name>
    <dbReference type="NCBI Taxonomy" id="301880"/>
    <lineage>
        <taxon>Eukaryota</taxon>
        <taxon>Viridiplantae</taxon>
        <taxon>Streptophyta</taxon>
        <taxon>Embryophyta</taxon>
        <taxon>Tracheophyta</taxon>
        <taxon>Spermatophyta</taxon>
        <taxon>Magnoliopsida</taxon>
        <taxon>eudicotyledons</taxon>
        <taxon>Gunneridae</taxon>
        <taxon>Pentapetalae</taxon>
        <taxon>asterids</taxon>
        <taxon>campanulids</taxon>
        <taxon>Asterales</taxon>
        <taxon>Asteraceae</taxon>
        <taxon>Asteroideae</taxon>
        <taxon>Anthemideae</taxon>
        <taxon>Anthemidinae</taxon>
        <taxon>Tanacetum</taxon>
    </lineage>
</organism>
<name>A0ABQ4ZNF4_9ASTR</name>
<reference evidence="4" key="1">
    <citation type="journal article" date="2022" name="Int. J. Mol. Sci.">
        <title>Draft Genome of Tanacetum Coccineum: Genomic Comparison of Closely Related Tanacetum-Family Plants.</title>
        <authorList>
            <person name="Yamashiro T."/>
            <person name="Shiraishi A."/>
            <person name="Nakayama K."/>
            <person name="Satake H."/>
        </authorList>
    </citation>
    <scope>NUCLEOTIDE SEQUENCE</scope>
</reference>
<keyword evidence="5" id="KW-1185">Reference proteome</keyword>
<dbReference type="InterPro" id="IPR039537">
    <property type="entry name" value="Retrotran_Ty1/copia-like"/>
</dbReference>
<sequence length="1142" mass="128213">MGCYCQWRSRTPTGETFAPPAPKTAKQLATKRNQERVKSILLLVIPDEYLLKFHNNQIALIMRNKPDIDEIDIDDLYNNLGVYEDEMKRSSSSTSNSQNLAFLSSENTNSTNEVGTASGDIGVSTAGGTSQVPSTLCAHDINGDDLEELVLRWSNAPTNESSSQALVAQDGLGGYDWSNDFEIEPVNYALMAISSSSSSSSFDNEENKKINNLNLELEKVVKERDELKLKIKKWKRPSKNLTKILNSQMSTHDKNGLGFGTQMDDLSNKSETDSENNLTIFEVRYSDEESTLENNRFTKANEYHTVPPPITGNPLTPSADISFVGLDEYAFRNKMIESKTTETNKTVGTTNEATIVKPKSINETFVSKLKINKDEVIIEDWTSDDEDNVCAVKTVSSVKPNVTQAVRSQADKSGQTSQKQGIGFKKVHKIKACFVCKSTSHLIKDCDFYDQKSPEPRVKNVVNTGERVVKPVWDYGKRVNHQNFSKNLKYPHAKRTFNPSAVLTRAGLVNTDRSNVSTARSISTVRPVYTVRPVSTARPLASKIAQSNSVIRPNHPRLDIVRPKASNSPIKRSYFTQPVYRPKDLKPDVKTFGVKNMTTVGTRAVVSKGKVENVLKKAKWVWRPKMNYQDHVYKYNGSYMLKKFEYGNPEILLQDHAVVDSGCSSHMTGNKAYLSDYEDFNGGFVAFGSDPKGGKITGKGKIKTANLDFDDVYFVDELKFNLFSVSQMCDKKNSVLFTESECLILSPSFKLLDESQVVLRAPRKDDVYSLDLKNIVPSGGITCLYANATADESKLWHRRLGHVNFKNINKLVKGHLVRGLLSKIIRKPLELLHMDLFGPVSIESINKKRYCLVVTDDFSRFSWVFFLATKDETSEILCNLIIGLEKQLNHNVKIIRCDNRTEFKNYVMNEFCAKKGIKRGTPQQNGVAERKNRTLIEAARTMLADSLLPIPFWAEAVNTACYVLNRVLVTKPQNKTPYELLIGKSPSISFMRPFGCPLTILNTLDSLGKFDGKSDEGYLLGYSTSSKAFRVYNKRTKRVEENLYINFLEDQPNVARTGLNWMFDLGFLTNSMNYIPVSIENQVNVDAGTQDSYIAGSSGKDIGPTQEYILLPLQPHRTRIPVKDVVQDAQEQPSEHASQTMV</sequence>
<feature type="coiled-coil region" evidence="2">
    <location>
        <begin position="203"/>
        <end position="230"/>
    </location>
</feature>
<dbReference type="EMBL" id="BQNB010011424">
    <property type="protein sequence ID" value="GJS90393.1"/>
    <property type="molecule type" value="Genomic_DNA"/>
</dbReference>
<dbReference type="InterPro" id="IPR054722">
    <property type="entry name" value="PolX-like_BBD"/>
</dbReference>
<protein>
    <submittedName>
        <fullName evidence="4">Ribonuclease H-like domain-containing protein</fullName>
    </submittedName>
</protein>